<dbReference type="STRING" id="266940.Krad_4025"/>
<sequence>MELLRRSGDWLEVLDAEGFIAIGPPSPRNPEPHPRSVVRWADAVAALAPEGRLTTRADFRRDPRLLRIAASLADGVPIDLAGVLGDLYGEKARLIVAAVSASTQGRFLEYELRLPDGRDAGWTGHLDVGTPYPWPEPEPAVQQPELELFPARVAEERALAWALAHPAPVVTHPLDDPVRAVLDRLRFASGMRGHGLARHFWRSEPVLAGQRVLTESEFVAWAGIEVPGITTAWAHRRICSTRDLADGHATVHWIPVDADVEGFTGEGAEEAGAPSLTIELHHDRPDPRPEPPRTRFTSAPGGWTSVTIGSSVVGVQRSDPQATRIGWVRTDLARPLAFVLDVPLLPTAAVELVLGSTGLPFAP</sequence>
<feature type="region of interest" description="Disordered" evidence="1">
    <location>
        <begin position="280"/>
        <end position="301"/>
    </location>
</feature>
<evidence type="ECO:0000313" key="2">
    <source>
        <dbReference type="EMBL" id="ABS05488.1"/>
    </source>
</evidence>
<evidence type="ECO:0000313" key="3">
    <source>
        <dbReference type="Proteomes" id="UP000001116"/>
    </source>
</evidence>
<feature type="compositionally biased region" description="Basic and acidic residues" evidence="1">
    <location>
        <begin position="280"/>
        <end position="293"/>
    </location>
</feature>
<name>A6WF99_KINRD</name>
<keyword evidence="3" id="KW-1185">Reference proteome</keyword>
<evidence type="ECO:0000256" key="1">
    <source>
        <dbReference type="SAM" id="MobiDB-lite"/>
    </source>
</evidence>
<gene>
    <name evidence="2" type="ordered locus">Krad_4025</name>
</gene>
<dbReference type="Proteomes" id="UP000001116">
    <property type="component" value="Chromosome"/>
</dbReference>
<protein>
    <submittedName>
        <fullName evidence="2">Uncharacterized protein</fullName>
    </submittedName>
</protein>
<proteinExistence type="predicted"/>
<organism evidence="2 3">
    <name type="scientific">Kineococcus radiotolerans (strain ATCC BAA-149 / DSM 14245 / SRS30216)</name>
    <dbReference type="NCBI Taxonomy" id="266940"/>
    <lineage>
        <taxon>Bacteria</taxon>
        <taxon>Bacillati</taxon>
        <taxon>Actinomycetota</taxon>
        <taxon>Actinomycetes</taxon>
        <taxon>Kineosporiales</taxon>
        <taxon>Kineosporiaceae</taxon>
        <taxon>Kineococcus</taxon>
    </lineage>
</organism>
<dbReference type="EMBL" id="CP000750">
    <property type="protein sequence ID" value="ABS05488.1"/>
    <property type="molecule type" value="Genomic_DNA"/>
</dbReference>
<dbReference type="HOGENOM" id="CLU_690344_0_0_11"/>
<dbReference type="KEGG" id="kra:Krad_4025"/>
<dbReference type="AlphaFoldDB" id="A6WF99"/>
<reference evidence="3" key="1">
    <citation type="journal article" date="2008" name="PLoS ONE">
        <title>Survival in nuclear waste, extreme resistance, and potential applications gleaned from the genome sequence of Kineococcus radiotolerans SRS30216.</title>
        <authorList>
            <person name="Bagwell C.E."/>
            <person name="Bhat S."/>
            <person name="Hawkins G.M."/>
            <person name="Smith B.W."/>
            <person name="Biswas T."/>
            <person name="Hoover T.R."/>
            <person name="Saunders E."/>
            <person name="Han C.S."/>
            <person name="Tsodikov O.V."/>
            <person name="Shimkets L.J."/>
        </authorList>
    </citation>
    <scope>NUCLEOTIDE SEQUENCE [LARGE SCALE GENOMIC DNA]</scope>
    <source>
        <strain evidence="3">ATCC BAA-149 / DSM 14245 / SRS30216</strain>
    </source>
</reference>
<accession>A6WF99</accession>